<protein>
    <submittedName>
        <fullName evidence="1">Uncharacterized protein</fullName>
    </submittedName>
</protein>
<dbReference type="Proteomes" id="UP000321436">
    <property type="component" value="Unassembled WGS sequence"/>
</dbReference>
<dbReference type="AlphaFoldDB" id="A0A512RIM0"/>
<dbReference type="EMBL" id="BKAU01000001">
    <property type="protein sequence ID" value="GEP95546.1"/>
    <property type="molecule type" value="Genomic_DNA"/>
</dbReference>
<gene>
    <name evidence="1" type="ORF">CCY01nite_18060</name>
</gene>
<sequence length="99" mass="10774">MDNILDRGIYYTKMLGDRLRPEIMHGDVLAGRQVSAPVFGDLNIIQACGYGDDIVGYVLPDPANPKRIIVNAAPGMPGTPVPLSRIVALFRVSGCVRMY</sequence>
<comment type="caution">
    <text evidence="1">The sequence shown here is derived from an EMBL/GenBank/DDBJ whole genome shotgun (WGS) entry which is preliminary data.</text>
</comment>
<organism evidence="1 2">
    <name type="scientific">Chitinophaga cymbidii</name>
    <dbReference type="NCBI Taxonomy" id="1096750"/>
    <lineage>
        <taxon>Bacteria</taxon>
        <taxon>Pseudomonadati</taxon>
        <taxon>Bacteroidota</taxon>
        <taxon>Chitinophagia</taxon>
        <taxon>Chitinophagales</taxon>
        <taxon>Chitinophagaceae</taxon>
        <taxon>Chitinophaga</taxon>
    </lineage>
</organism>
<reference evidence="1 2" key="1">
    <citation type="submission" date="2019-07" db="EMBL/GenBank/DDBJ databases">
        <title>Whole genome shotgun sequence of Chitinophaga cymbidii NBRC 109752.</title>
        <authorList>
            <person name="Hosoyama A."/>
            <person name="Uohara A."/>
            <person name="Ohji S."/>
            <person name="Ichikawa N."/>
        </authorList>
    </citation>
    <scope>NUCLEOTIDE SEQUENCE [LARGE SCALE GENOMIC DNA]</scope>
    <source>
        <strain evidence="1 2">NBRC 109752</strain>
    </source>
</reference>
<name>A0A512RIM0_9BACT</name>
<evidence type="ECO:0000313" key="1">
    <source>
        <dbReference type="EMBL" id="GEP95546.1"/>
    </source>
</evidence>
<evidence type="ECO:0000313" key="2">
    <source>
        <dbReference type="Proteomes" id="UP000321436"/>
    </source>
</evidence>
<keyword evidence="2" id="KW-1185">Reference proteome</keyword>
<dbReference type="RefSeq" id="WP_146859883.1">
    <property type="nucleotide sequence ID" value="NZ_BKAU01000001.1"/>
</dbReference>
<accession>A0A512RIM0</accession>
<proteinExistence type="predicted"/>